<protein>
    <submittedName>
        <fullName evidence="1">Uncharacterized protein</fullName>
    </submittedName>
</protein>
<evidence type="ECO:0000313" key="2">
    <source>
        <dbReference type="Proteomes" id="UP000244962"/>
    </source>
</evidence>
<keyword evidence="2" id="KW-1185">Reference proteome</keyword>
<evidence type="ECO:0000313" key="1">
    <source>
        <dbReference type="EMBL" id="PWC08112.1"/>
    </source>
</evidence>
<reference evidence="2" key="1">
    <citation type="submission" date="2018-04" db="EMBL/GenBank/DDBJ databases">
        <authorList>
            <person name="Liu S."/>
            <person name="Wang Z."/>
            <person name="Li J."/>
        </authorList>
    </citation>
    <scope>NUCLEOTIDE SEQUENCE [LARGE SCALE GENOMIC DNA]</scope>
    <source>
        <strain evidence="2">622</strain>
    </source>
</reference>
<organism evidence="1 2">
    <name type="scientific">Mycetocola zhujimingii</name>
    <dbReference type="NCBI Taxonomy" id="2079792"/>
    <lineage>
        <taxon>Bacteria</taxon>
        <taxon>Bacillati</taxon>
        <taxon>Actinomycetota</taxon>
        <taxon>Actinomycetes</taxon>
        <taxon>Micrococcales</taxon>
        <taxon>Microbacteriaceae</taxon>
        <taxon>Mycetocola</taxon>
    </lineage>
</organism>
<sequence length="114" mass="11857">MSVSAPGQNAWSNTISAIEQPMMSGATAQEVIAILRCFLSAFAASIATSGGQDLSSQDFFSVHMAPTANEIDAATIRRAPGIADQGFENIQPPATARTIDATIVMMPVARGLMA</sequence>
<proteinExistence type="predicted"/>
<accession>A0A2U1TGV0</accession>
<comment type="caution">
    <text evidence="1">The sequence shown here is derived from an EMBL/GenBank/DDBJ whole genome shotgun (WGS) entry which is preliminary data.</text>
</comment>
<name>A0A2U1TGV0_9MICO</name>
<dbReference type="AlphaFoldDB" id="A0A2U1TGV0"/>
<gene>
    <name evidence="1" type="ORF">DF223_01790</name>
</gene>
<dbReference type="EMBL" id="QEFB01000001">
    <property type="protein sequence ID" value="PWC08112.1"/>
    <property type="molecule type" value="Genomic_DNA"/>
</dbReference>
<dbReference type="Proteomes" id="UP000244962">
    <property type="component" value="Unassembled WGS sequence"/>
</dbReference>